<dbReference type="PANTHER" id="PTHR30483:SF6">
    <property type="entry name" value="PERIPLASMIC BINDING PROTEIN OF ABC TRANSPORTER FOR NATURAL AMINO ACIDS"/>
    <property type="match status" value="1"/>
</dbReference>
<dbReference type="KEGG" id="azc:AZC_0196"/>
<sequence length="390" mass="40625">MLPEEKKTMAPISGAPRALSRRRLSLGAVALAATALLGFGAPAKAQETVKLGFIGPLSGGNAQQGLAARNGFQLAVDQANAAGLPFKIEPVILDDAANPQTGVSAALKLTNDPKVVAATGHWNSGVALATIPVFSRAGVPFVIWGAISPKITEKNNPMVSRVVTTLVNTNAPLAKWAAANIGKRIAIVSDTSDYGAANLDNFKKFFEADGGTIIAAESAPVGTTDFRALLTKIKAANPDAIYFGGVVAEAGLVRQQMAQLGMTQPMIGVDGFYDQEFIKIAGPAATGTIVGIAKEVGNPKLDAMTEAYKGANFAEPVGSYTKNAYDATNIIIEALKTAGTKDKAAIAKAIRAIDYDGAMGRTSFDENGQTKRAVVLELREVKDGAWVTRP</sequence>
<dbReference type="GO" id="GO:0006865">
    <property type="term" value="P:amino acid transport"/>
    <property type="evidence" value="ECO:0007669"/>
    <property type="project" value="UniProtKB-KW"/>
</dbReference>
<keyword evidence="4" id="KW-0029">Amino-acid transport</keyword>
<keyword evidence="3" id="KW-0732">Signal</keyword>
<dbReference type="Gene3D" id="3.40.50.2300">
    <property type="match status" value="2"/>
</dbReference>
<gene>
    <name evidence="6" type="ordered locus">AZC_0196</name>
</gene>
<dbReference type="EMBL" id="AP009384">
    <property type="protein sequence ID" value="BAF86194.1"/>
    <property type="molecule type" value="Genomic_DNA"/>
</dbReference>
<keyword evidence="7" id="KW-1185">Reference proteome</keyword>
<organism evidence="6 7">
    <name type="scientific">Azorhizobium caulinodans (strain ATCC 43989 / DSM 5975 / JCM 20966 / LMG 6465 / NBRC 14845 / NCIMB 13405 / ORS 571)</name>
    <dbReference type="NCBI Taxonomy" id="438753"/>
    <lineage>
        <taxon>Bacteria</taxon>
        <taxon>Pseudomonadati</taxon>
        <taxon>Pseudomonadota</taxon>
        <taxon>Alphaproteobacteria</taxon>
        <taxon>Hyphomicrobiales</taxon>
        <taxon>Xanthobacteraceae</taxon>
        <taxon>Azorhizobium</taxon>
    </lineage>
</organism>
<reference evidence="6 7" key="1">
    <citation type="journal article" date="2007" name="Appl. Environ. Microbiol.">
        <title>Rhizobial factors required for stem nodule maturation and maintenance in Sesbania rostrata-Azorhizobium caulinodans ORS571 symbiosis.</title>
        <authorList>
            <person name="Suzuki S."/>
            <person name="Aono T."/>
            <person name="Lee KB."/>
            <person name="Suzuki T."/>
            <person name="Liu CT."/>
            <person name="Miwa H."/>
            <person name="Wakao S."/>
            <person name="Iki T."/>
            <person name="Oyaizu H."/>
        </authorList>
    </citation>
    <scope>NUCLEOTIDE SEQUENCE [LARGE SCALE GENOMIC DNA]</scope>
    <source>
        <strain evidence="7">ATCC 43989 / DSM 5975 / JCM 20966 / LMG 6465 / NBRC 14845 / NCIMB 13405 / ORS 571</strain>
    </source>
</reference>
<feature type="domain" description="Leucine-binding protein" evidence="5">
    <location>
        <begin position="48"/>
        <end position="374"/>
    </location>
</feature>
<dbReference type="InterPro" id="IPR006311">
    <property type="entry name" value="TAT_signal"/>
</dbReference>
<evidence type="ECO:0000313" key="6">
    <source>
        <dbReference type="EMBL" id="BAF86194.1"/>
    </source>
</evidence>
<dbReference type="HOGENOM" id="CLU_027128_6_0_5"/>
<evidence type="ECO:0000259" key="5">
    <source>
        <dbReference type="Pfam" id="PF13458"/>
    </source>
</evidence>
<dbReference type="STRING" id="438753.AZC_0196"/>
<accession>A8IHA6</accession>
<dbReference type="eggNOG" id="COG0683">
    <property type="taxonomic scope" value="Bacteria"/>
</dbReference>
<evidence type="ECO:0000256" key="2">
    <source>
        <dbReference type="ARBA" id="ARBA00022448"/>
    </source>
</evidence>
<keyword evidence="2" id="KW-0813">Transport</keyword>
<dbReference type="PANTHER" id="PTHR30483">
    <property type="entry name" value="LEUCINE-SPECIFIC-BINDING PROTEIN"/>
    <property type="match status" value="1"/>
</dbReference>
<dbReference type="InterPro" id="IPR000709">
    <property type="entry name" value="Leu_Ile_Val-bd"/>
</dbReference>
<dbReference type="InterPro" id="IPR028082">
    <property type="entry name" value="Peripla_BP_I"/>
</dbReference>
<evidence type="ECO:0000313" key="7">
    <source>
        <dbReference type="Proteomes" id="UP000000270"/>
    </source>
</evidence>
<reference evidence="6 7" key="4">
    <citation type="journal article" date="2009" name="Appl. Environ. Microbiol.">
        <title>Comparative genome-wide transcriptional profiling of Azorhizobium caulinodans ORS571 grown under free-living and symbiotic conditions.</title>
        <authorList>
            <person name="Tsukada S."/>
            <person name="Aono T."/>
            <person name="Akiba N."/>
            <person name="Lee KB."/>
            <person name="Liu CT."/>
            <person name="Toyazaki H."/>
            <person name="Oyaizu H."/>
        </authorList>
    </citation>
    <scope>NUCLEOTIDE SEQUENCE [LARGE SCALE GENOMIC DNA]</scope>
    <source>
        <strain evidence="7">ATCC 43989 / DSM 5975 / JCM 20966 / LMG 6465 / NBRC 14845 / NCIMB 13405 / ORS 571</strain>
    </source>
</reference>
<dbReference type="Proteomes" id="UP000000270">
    <property type="component" value="Chromosome"/>
</dbReference>
<evidence type="ECO:0000256" key="4">
    <source>
        <dbReference type="ARBA" id="ARBA00022970"/>
    </source>
</evidence>
<reference evidence="6 7" key="3">
    <citation type="journal article" date="2008" name="BMC Genomics">
        <title>The genome of the versatile nitrogen fixer Azorhizobium caulinodans ORS571.</title>
        <authorList>
            <person name="Lee KB."/>
            <person name="Backer P.D."/>
            <person name="Aono T."/>
            <person name="Liu CT."/>
            <person name="Suzuki S."/>
            <person name="Suzuki T."/>
            <person name="Kaneko T."/>
            <person name="Yamada M."/>
            <person name="Tabata S."/>
            <person name="Kupfer D.M."/>
            <person name="Najar F.Z."/>
            <person name="Wiley G.B."/>
            <person name="Roe B."/>
            <person name="Binnewies T.T."/>
            <person name="Ussery D.W."/>
            <person name="D'Haeze W."/>
            <person name="Herder J.D."/>
            <person name="Gevers D."/>
            <person name="Vereecke D."/>
            <person name="Holsters M."/>
            <person name="Oyaizu H."/>
        </authorList>
    </citation>
    <scope>NUCLEOTIDE SEQUENCE [LARGE SCALE GENOMIC DNA]</scope>
    <source>
        <strain evidence="7">ATCC 43989 / DSM 5975 / JCM 20966 / LMG 6465 / NBRC 14845 / NCIMB 13405 / ORS 571</strain>
    </source>
</reference>
<dbReference type="Pfam" id="PF13458">
    <property type="entry name" value="Peripla_BP_6"/>
    <property type="match status" value="1"/>
</dbReference>
<reference evidence="7" key="2">
    <citation type="submission" date="2007-04" db="EMBL/GenBank/DDBJ databases">
        <title>Complete genome sequence of the nitrogen-fixing bacterium Azorhizobium caulinodans ORS571.</title>
        <authorList>
            <person name="Lee K.B."/>
            <person name="Backer P.D."/>
            <person name="Aono T."/>
            <person name="Liu C.T."/>
            <person name="Suzuki S."/>
            <person name="Suzuki T."/>
            <person name="Kaneko T."/>
            <person name="Yamada M."/>
            <person name="Tabata S."/>
            <person name="Kupfer D.M."/>
            <person name="Najar F.Z."/>
            <person name="Wiley G.B."/>
            <person name="Roe B."/>
            <person name="Binnewies T."/>
            <person name="Ussery D."/>
            <person name="Vereecke D."/>
            <person name="Gevers D."/>
            <person name="Holsters M."/>
            <person name="Oyaizu H."/>
        </authorList>
    </citation>
    <scope>NUCLEOTIDE SEQUENCE [LARGE SCALE GENOMIC DNA]</scope>
    <source>
        <strain evidence="7">ATCC 43989 / DSM 5975 / JCM 20966 / LMG 6465 / NBRC 14845 / NCIMB 13405 / ORS 571</strain>
    </source>
</reference>
<dbReference type="InterPro" id="IPR051010">
    <property type="entry name" value="BCAA_transport"/>
</dbReference>
<dbReference type="CDD" id="cd06342">
    <property type="entry name" value="PBP1_ABC_LIVBP-like"/>
    <property type="match status" value="1"/>
</dbReference>
<dbReference type="AlphaFoldDB" id="A8IHA6"/>
<reference evidence="6 7" key="5">
    <citation type="journal article" date="2010" name="Appl. Environ. Microbiol.">
        <title>phrR-like gene praR of Azorhizobium caulinodans ORS571 is essential for symbiosis with Sesbania rostrata and is involved in expression of reb genes.</title>
        <authorList>
            <person name="Akiba N."/>
            <person name="Aono T."/>
            <person name="Toyazaki H."/>
            <person name="Sato S."/>
            <person name="Oyaizu H."/>
        </authorList>
    </citation>
    <scope>NUCLEOTIDE SEQUENCE [LARGE SCALE GENOMIC DNA]</scope>
    <source>
        <strain evidence="7">ATCC 43989 / DSM 5975 / JCM 20966 / LMG 6465 / NBRC 14845 / NCIMB 13405 / ORS 571</strain>
    </source>
</reference>
<dbReference type="InterPro" id="IPR028081">
    <property type="entry name" value="Leu-bd"/>
</dbReference>
<proteinExistence type="inferred from homology"/>
<evidence type="ECO:0000256" key="3">
    <source>
        <dbReference type="ARBA" id="ARBA00022729"/>
    </source>
</evidence>
<dbReference type="PRINTS" id="PR00337">
    <property type="entry name" value="LEUILEVALBP"/>
</dbReference>
<dbReference type="PROSITE" id="PS51318">
    <property type="entry name" value="TAT"/>
    <property type="match status" value="1"/>
</dbReference>
<protein>
    <submittedName>
        <fullName evidence="6">ABC-type branched-chain amino acid transport systems</fullName>
    </submittedName>
</protein>
<dbReference type="SUPFAM" id="SSF53822">
    <property type="entry name" value="Periplasmic binding protein-like I"/>
    <property type="match status" value="1"/>
</dbReference>
<reference evidence="6 7" key="6">
    <citation type="journal article" date="2011" name="Appl. Environ. Microbiol.">
        <title>Involvement of the azorhizobial chromosome partition gene (parA) in the onset of bacteroid differentiation during Sesbania rostrata stem nodule development.</title>
        <authorList>
            <person name="Liu CT."/>
            <person name="Lee KB."/>
            <person name="Wang YS."/>
            <person name="Peng MH."/>
            <person name="Lee KT."/>
            <person name="Suzuki S."/>
            <person name="Suzuki T."/>
            <person name="Oyaizu H."/>
        </authorList>
    </citation>
    <scope>NUCLEOTIDE SEQUENCE [LARGE SCALE GENOMIC DNA]</scope>
    <source>
        <strain evidence="7">ATCC 43989 / DSM 5975 / JCM 20966 / LMG 6465 / NBRC 14845 / NCIMB 13405 / ORS 571</strain>
    </source>
</reference>
<name>A8IHA6_AZOC5</name>
<evidence type="ECO:0000256" key="1">
    <source>
        <dbReference type="ARBA" id="ARBA00010062"/>
    </source>
</evidence>
<comment type="similarity">
    <text evidence="1">Belongs to the leucine-binding protein family.</text>
</comment>